<protein>
    <recommendedName>
        <fullName evidence="4">Conserved oligomeric Golgi complex subunit 4</fullName>
    </recommendedName>
    <alternativeName>
        <fullName evidence="11">Component of oligomeric Golgi complex 4</fullName>
    </alternativeName>
</protein>
<feature type="binding site" evidence="12">
    <location>
        <position position="874"/>
    </location>
    <ligand>
        <name>Zn(2+)</name>
        <dbReference type="ChEBI" id="CHEBI:29105"/>
    </ligand>
</feature>
<dbReference type="SMART" id="SM00762">
    <property type="entry name" value="Cog4"/>
    <property type="match status" value="1"/>
</dbReference>
<comment type="similarity">
    <text evidence="3">Belongs to the COG4 family.</text>
</comment>
<evidence type="ECO:0000256" key="11">
    <source>
        <dbReference type="ARBA" id="ARBA00031340"/>
    </source>
</evidence>
<dbReference type="Gene3D" id="1.20.58.1970">
    <property type="match status" value="1"/>
</dbReference>
<dbReference type="EMBL" id="LXFE01001001">
    <property type="protein sequence ID" value="OLL24070.1"/>
    <property type="molecule type" value="Genomic_DNA"/>
</dbReference>
<dbReference type="OMA" id="YGAMALE"/>
<evidence type="ECO:0000256" key="4">
    <source>
        <dbReference type="ARBA" id="ARBA00020975"/>
    </source>
</evidence>
<dbReference type="GO" id="GO:0016740">
    <property type="term" value="F:transferase activity"/>
    <property type="evidence" value="ECO:0007669"/>
    <property type="project" value="UniProtKB-KW"/>
</dbReference>
<dbReference type="InterPro" id="IPR048682">
    <property type="entry name" value="COG4"/>
</dbReference>
<accession>A0A1U7LN21</accession>
<evidence type="ECO:0000256" key="2">
    <source>
        <dbReference type="ARBA" id="ARBA00006924"/>
    </source>
</evidence>
<evidence type="ECO:0000256" key="8">
    <source>
        <dbReference type="ARBA" id="ARBA00023027"/>
    </source>
</evidence>
<evidence type="ECO:0000313" key="15">
    <source>
        <dbReference type="Proteomes" id="UP000186594"/>
    </source>
</evidence>
<keyword evidence="5" id="KW-0813">Transport</keyword>
<sequence length="989" mass="111241">MAISIETVASVEDIITYLSELNVREAQVDEDIIQIVDDQKLIDRQSQELEELGSRLLEAQTQLQFLFSTLATTSSTACNISSQVRSLDIQQQNVNATISHVDNIINLRTQIHQLHEAIQSRDWETAAQSIHTCSQLPPEVITSSFANLTVPSTEIPEPPEITLRDNREGLCAHFAKEFNKAVEAKDQANISRFFKLFPLIGKYDQGVDLYSRFISGIIATKSRTLMTKKADGPLFYASCASGLFEHVAKIIESHQDLIIRFYGMPYLERVIEKIQREVDRQGGIIIDTLIDERRIERRVSEVKSYQFHALADQYMPPLTKSLTLRKSEDDIVDAKEVDRIINEIGTLLSRWGLYCNFVTYTITSTEDPSKIPSFLVKSMLSSKLSHLEAFYETLETWFFRRSIERAIMLDKLDLYASPPISSVVDDVMYILHKIVQRTLSTGQIDLSVTLLSNIRRIMEMDYCGMLNRRLIDGGDRMKVFLAGLNCVDVSATYIDKVITANTEGEVPEKIVKAVRGMTSLKERLDTILENGVSTLFAQILKPALRTIWNDIFPEVSYILPSYDDSEDLVRRRFAAKWDSLIIEPYKTNMTENSFQTLLRLSINQLVTPLEKKIWSFKANEIGSIALEKDISAIISHATTHAPYGTREKFSKILQLCMLLGMSTEEVGQIETTLSAEEVVRPSFRLRNQQWLPPLHMFDFITQKKLHKHKRFSSLDLKGVADYIASGKAKRIILFVGAGISCNAGIPDFRSPETGLYHNLQRLDLPCPEAVFELEFFKTTPKPFYELAKQFFPGKFEPTLTHWFIRLLFDKGLLLRCFTQNIDTLERLAGIPESKIAEAHGSFATSRCLECGKQMETARVQECMQRDEVPACDHCGGLVKPDIVFFGEGLPAAFFERATDVCRADLAIVVGTSLQVQPFASLPRRVQCPRVLLNHERVGDMGTRADDVVVLGDCDASLRELAALLGWTAALAAVAAGDAGARDNAGVAAG</sequence>
<dbReference type="Pfam" id="PF02146">
    <property type="entry name" value="SIR2"/>
    <property type="match status" value="1"/>
</dbReference>
<feature type="binding site" evidence="12">
    <location>
        <position position="850"/>
    </location>
    <ligand>
        <name>Zn(2+)</name>
        <dbReference type="ChEBI" id="CHEBI:29105"/>
    </ligand>
</feature>
<feature type="active site" description="Proton acceptor" evidence="12">
    <location>
        <position position="839"/>
    </location>
</feature>
<dbReference type="InterPro" id="IPR003000">
    <property type="entry name" value="Sirtuin"/>
</dbReference>
<evidence type="ECO:0000256" key="7">
    <source>
        <dbReference type="ARBA" id="ARBA00022927"/>
    </source>
</evidence>
<evidence type="ECO:0000256" key="6">
    <source>
        <dbReference type="ARBA" id="ARBA00022679"/>
    </source>
</evidence>
<dbReference type="PANTHER" id="PTHR24016:SF0">
    <property type="entry name" value="CONSERVED OLIGOMERIC GOLGI COMPLEX SUBUNIT 4"/>
    <property type="match status" value="1"/>
</dbReference>
<dbReference type="Proteomes" id="UP000186594">
    <property type="component" value="Unassembled WGS sequence"/>
</dbReference>
<feature type="binding site" evidence="12">
    <location>
        <position position="871"/>
    </location>
    <ligand>
        <name>Zn(2+)</name>
        <dbReference type="ChEBI" id="CHEBI:29105"/>
    </ligand>
</feature>
<evidence type="ECO:0000259" key="13">
    <source>
        <dbReference type="PROSITE" id="PS50305"/>
    </source>
</evidence>
<dbReference type="InterPro" id="IPR048684">
    <property type="entry name" value="COG4_C"/>
</dbReference>
<dbReference type="CDD" id="cd01408">
    <property type="entry name" value="SIRT1"/>
    <property type="match status" value="1"/>
</dbReference>
<comment type="subcellular location">
    <subcellularLocation>
        <location evidence="1">Golgi apparatus membrane</location>
        <topology evidence="1">Peripheral membrane protein</topology>
    </subcellularLocation>
</comment>
<dbReference type="Gene3D" id="3.40.50.1220">
    <property type="entry name" value="TPP-binding domain"/>
    <property type="match status" value="1"/>
</dbReference>
<reference evidence="14 15" key="1">
    <citation type="submission" date="2016-04" db="EMBL/GenBank/DDBJ databases">
        <title>Evolutionary innovation and constraint leading to complex multicellularity in the Ascomycota.</title>
        <authorList>
            <person name="Cisse O."/>
            <person name="Nguyen A."/>
            <person name="Hewitt D.A."/>
            <person name="Jedd G."/>
            <person name="Stajich J.E."/>
        </authorList>
    </citation>
    <scope>NUCLEOTIDE SEQUENCE [LARGE SCALE GENOMIC DNA]</scope>
    <source>
        <strain evidence="14 15">DAH-3</strain>
    </source>
</reference>
<dbReference type="Gene3D" id="3.30.1600.10">
    <property type="entry name" value="SIR2/SIRT2 'Small Domain"/>
    <property type="match status" value="1"/>
</dbReference>
<dbReference type="InterPro" id="IPR029035">
    <property type="entry name" value="DHS-like_NAD/FAD-binding_dom"/>
</dbReference>
<keyword evidence="7" id="KW-0653">Protein transport</keyword>
<dbReference type="AlphaFoldDB" id="A0A1U7LN21"/>
<name>A0A1U7LN21_NEOID</name>
<proteinExistence type="inferred from homology"/>
<feature type="binding site" evidence="12">
    <location>
        <position position="847"/>
    </location>
    <ligand>
        <name>Zn(2+)</name>
        <dbReference type="ChEBI" id="CHEBI:29105"/>
    </ligand>
</feature>
<dbReference type="GO" id="GO:0000139">
    <property type="term" value="C:Golgi membrane"/>
    <property type="evidence" value="ECO:0007669"/>
    <property type="project" value="UniProtKB-SubCell"/>
</dbReference>
<evidence type="ECO:0000256" key="9">
    <source>
        <dbReference type="ARBA" id="ARBA00023034"/>
    </source>
</evidence>
<dbReference type="STRING" id="1198029.A0A1U7LN21"/>
<evidence type="ECO:0000256" key="3">
    <source>
        <dbReference type="ARBA" id="ARBA00009215"/>
    </source>
</evidence>
<dbReference type="GO" id="GO:0015031">
    <property type="term" value="P:protein transport"/>
    <property type="evidence" value="ECO:0007669"/>
    <property type="project" value="UniProtKB-KW"/>
</dbReference>
<keyword evidence="9" id="KW-0333">Golgi apparatus</keyword>
<keyword evidence="12" id="KW-0862">Zinc</keyword>
<dbReference type="Pfam" id="PF20662">
    <property type="entry name" value="COG4_C"/>
    <property type="match status" value="1"/>
</dbReference>
<keyword evidence="15" id="KW-1185">Reference proteome</keyword>
<dbReference type="PROSITE" id="PS50305">
    <property type="entry name" value="SIRTUIN"/>
    <property type="match status" value="1"/>
</dbReference>
<dbReference type="Pfam" id="PF20663">
    <property type="entry name" value="COG4_N"/>
    <property type="match status" value="1"/>
</dbReference>
<evidence type="ECO:0000313" key="14">
    <source>
        <dbReference type="EMBL" id="OLL24070.1"/>
    </source>
</evidence>
<dbReference type="InterPro" id="IPR026591">
    <property type="entry name" value="Sirtuin_cat_small_dom_sf"/>
</dbReference>
<dbReference type="Pfam" id="PF08318">
    <property type="entry name" value="COG4_m"/>
    <property type="match status" value="1"/>
</dbReference>
<dbReference type="InterPro" id="IPR026590">
    <property type="entry name" value="Ssirtuin_cat_dom"/>
</dbReference>
<dbReference type="InterPro" id="IPR013167">
    <property type="entry name" value="COG4_M"/>
</dbReference>
<evidence type="ECO:0000256" key="10">
    <source>
        <dbReference type="ARBA" id="ARBA00023136"/>
    </source>
</evidence>
<dbReference type="GO" id="GO:0070403">
    <property type="term" value="F:NAD+ binding"/>
    <property type="evidence" value="ECO:0007669"/>
    <property type="project" value="InterPro"/>
</dbReference>
<keyword evidence="10" id="KW-0472">Membrane</keyword>
<keyword evidence="12" id="KW-0479">Metal-binding</keyword>
<dbReference type="PANTHER" id="PTHR24016">
    <property type="entry name" value="CONSERVED OLIGOMERIC GOLGI COMPLEX SUBUNIT 4"/>
    <property type="match status" value="1"/>
</dbReference>
<evidence type="ECO:0000256" key="5">
    <source>
        <dbReference type="ARBA" id="ARBA00022448"/>
    </source>
</evidence>
<dbReference type="SUPFAM" id="SSF52467">
    <property type="entry name" value="DHS-like NAD/FAD-binding domain"/>
    <property type="match status" value="1"/>
</dbReference>
<keyword evidence="6" id="KW-0808">Transferase</keyword>
<comment type="caution">
    <text evidence="14">The sequence shown here is derived from an EMBL/GenBank/DDBJ whole genome shotgun (WGS) entry which is preliminary data.</text>
</comment>
<feature type="domain" description="Deacetylase sirtuin-type" evidence="13">
    <location>
        <begin position="709"/>
        <end position="967"/>
    </location>
</feature>
<comment type="similarity">
    <text evidence="2">Belongs to the sirtuin family. Class I subfamily.</text>
</comment>
<dbReference type="GO" id="GO:0046872">
    <property type="term" value="F:metal ion binding"/>
    <property type="evidence" value="ECO:0007669"/>
    <property type="project" value="UniProtKB-KW"/>
</dbReference>
<evidence type="ECO:0000256" key="1">
    <source>
        <dbReference type="ARBA" id="ARBA00004395"/>
    </source>
</evidence>
<dbReference type="InterPro" id="IPR048680">
    <property type="entry name" value="COG4_N"/>
</dbReference>
<organism evidence="14 15">
    <name type="scientific">Neolecta irregularis (strain DAH-3)</name>
    <dbReference type="NCBI Taxonomy" id="1198029"/>
    <lineage>
        <taxon>Eukaryota</taxon>
        <taxon>Fungi</taxon>
        <taxon>Dikarya</taxon>
        <taxon>Ascomycota</taxon>
        <taxon>Taphrinomycotina</taxon>
        <taxon>Neolectales</taxon>
        <taxon>Neolectaceae</taxon>
        <taxon>Neolecta</taxon>
    </lineage>
</organism>
<keyword evidence="8" id="KW-0520">NAD</keyword>
<gene>
    <name evidence="14" type="ORF">NEOLI_004267</name>
</gene>
<dbReference type="OrthoDB" id="420264at2759"/>
<evidence type="ECO:0000256" key="12">
    <source>
        <dbReference type="PROSITE-ProRule" id="PRU00236"/>
    </source>
</evidence>